<evidence type="ECO:0000313" key="10">
    <source>
        <dbReference type="Proteomes" id="UP000285636"/>
    </source>
</evidence>
<evidence type="ECO:0000313" key="9">
    <source>
        <dbReference type="EMBL" id="RON24232.1"/>
    </source>
</evidence>
<dbReference type="Proteomes" id="UP000285636">
    <property type="component" value="Unassembled WGS sequence"/>
</dbReference>
<dbReference type="EMBL" id="MOBK01000001">
    <property type="protein sequence ID" value="RON24232.1"/>
    <property type="molecule type" value="Genomic_DNA"/>
</dbReference>
<feature type="transmembrane region" description="Helical" evidence="7">
    <location>
        <begin position="54"/>
        <end position="74"/>
    </location>
</feature>
<comment type="similarity">
    <text evidence="2">Belongs to the UPF0126 family.</text>
</comment>
<feature type="domain" description="Glycine transporter" evidence="8">
    <location>
        <begin position="89"/>
        <end position="162"/>
    </location>
</feature>
<reference evidence="9 10" key="1">
    <citation type="submission" date="2016-10" db="EMBL/GenBank/DDBJ databases">
        <title>Comparative genome analysis of multiple Pseudomonas spp. focuses on biocontrol and plant growth promoting traits.</title>
        <authorList>
            <person name="Tao X.-Y."/>
            <person name="Taylor C.G."/>
        </authorList>
    </citation>
    <scope>NUCLEOTIDE SEQUENCE [LARGE SCALE GENOMIC DNA]</scope>
    <source>
        <strain evidence="9 10">38D7</strain>
    </source>
</reference>
<keyword evidence="3" id="KW-1003">Cell membrane</keyword>
<feature type="transmembrane region" description="Helical" evidence="7">
    <location>
        <begin position="167"/>
        <end position="188"/>
    </location>
</feature>
<protein>
    <recommendedName>
        <fullName evidence="8">Glycine transporter domain-containing protein</fullName>
    </recommendedName>
</protein>
<comment type="subcellular location">
    <subcellularLocation>
        <location evidence="1">Cell membrane</location>
        <topology evidence="1">Multi-pass membrane protein</topology>
    </subcellularLocation>
</comment>
<sequence>MLYFQQMLGTAVFAITGVLAIQKAGVDVFGAVVLGIITAIGGGTVRDLILDQPIFWIADFNYIWVGLIAATLAFFLTKKFQQRYRLLLYLDGFAAALFGLVATEKVLGLHLAAPFAVMMGVLTSIGGGIVRDVLASRTSLLMSREIYATPILLGCIVYVLLRDVFPTIQVAGWIALLFTSGLRFLAIYKDLQMPTILSTRQG</sequence>
<dbReference type="Pfam" id="PF03458">
    <property type="entry name" value="Gly_transporter"/>
    <property type="match status" value="2"/>
</dbReference>
<evidence type="ECO:0000256" key="1">
    <source>
        <dbReference type="ARBA" id="ARBA00004651"/>
    </source>
</evidence>
<evidence type="ECO:0000259" key="8">
    <source>
        <dbReference type="Pfam" id="PF03458"/>
    </source>
</evidence>
<feature type="transmembrane region" description="Helical" evidence="7">
    <location>
        <begin position="109"/>
        <end position="130"/>
    </location>
</feature>
<feature type="transmembrane region" description="Helical" evidence="7">
    <location>
        <begin position="86"/>
        <end position="103"/>
    </location>
</feature>
<organism evidence="9 10">
    <name type="scientific">Pseudomonas brassicacearum</name>
    <dbReference type="NCBI Taxonomy" id="930166"/>
    <lineage>
        <taxon>Bacteria</taxon>
        <taxon>Pseudomonadati</taxon>
        <taxon>Pseudomonadota</taxon>
        <taxon>Gammaproteobacteria</taxon>
        <taxon>Pseudomonadales</taxon>
        <taxon>Pseudomonadaceae</taxon>
        <taxon>Pseudomonas</taxon>
    </lineage>
</organism>
<name>A0A423IFK7_9PSED</name>
<dbReference type="InterPro" id="IPR005115">
    <property type="entry name" value="Gly_transporter"/>
</dbReference>
<feature type="transmembrane region" description="Helical" evidence="7">
    <location>
        <begin position="142"/>
        <end position="161"/>
    </location>
</feature>
<proteinExistence type="inferred from homology"/>
<dbReference type="PANTHER" id="PTHR30506:SF3">
    <property type="entry name" value="UPF0126 INNER MEMBRANE PROTEIN YADS-RELATED"/>
    <property type="match status" value="1"/>
</dbReference>
<feature type="domain" description="Glycine transporter" evidence="8">
    <location>
        <begin position="6"/>
        <end position="77"/>
    </location>
</feature>
<gene>
    <name evidence="9" type="ORF">BK660_00760</name>
</gene>
<evidence type="ECO:0000256" key="7">
    <source>
        <dbReference type="SAM" id="Phobius"/>
    </source>
</evidence>
<evidence type="ECO:0000256" key="5">
    <source>
        <dbReference type="ARBA" id="ARBA00022989"/>
    </source>
</evidence>
<comment type="caution">
    <text evidence="9">The sequence shown here is derived from an EMBL/GenBank/DDBJ whole genome shotgun (WGS) entry which is preliminary data.</text>
</comment>
<keyword evidence="5 7" id="KW-1133">Transmembrane helix</keyword>
<evidence type="ECO:0000256" key="4">
    <source>
        <dbReference type="ARBA" id="ARBA00022692"/>
    </source>
</evidence>
<dbReference type="PANTHER" id="PTHR30506">
    <property type="entry name" value="INNER MEMBRANE PROTEIN"/>
    <property type="match status" value="1"/>
</dbReference>
<evidence type="ECO:0000256" key="2">
    <source>
        <dbReference type="ARBA" id="ARBA00008193"/>
    </source>
</evidence>
<evidence type="ECO:0000256" key="3">
    <source>
        <dbReference type="ARBA" id="ARBA00022475"/>
    </source>
</evidence>
<evidence type="ECO:0000256" key="6">
    <source>
        <dbReference type="ARBA" id="ARBA00023136"/>
    </source>
</evidence>
<dbReference type="GO" id="GO:0005886">
    <property type="term" value="C:plasma membrane"/>
    <property type="evidence" value="ECO:0007669"/>
    <property type="project" value="UniProtKB-SubCell"/>
</dbReference>
<dbReference type="AlphaFoldDB" id="A0A423IFK7"/>
<keyword evidence="4 7" id="KW-0812">Transmembrane</keyword>
<dbReference type="RefSeq" id="WP_123431635.1">
    <property type="nucleotide sequence ID" value="NZ_MOBK01000001.1"/>
</dbReference>
<keyword evidence="6 7" id="KW-0472">Membrane</keyword>
<accession>A0A423IFK7</accession>